<dbReference type="Gene3D" id="3.10.129.10">
    <property type="entry name" value="Hotdog Thioesterase"/>
    <property type="match status" value="1"/>
</dbReference>
<dbReference type="STRING" id="1715691.TA5113_01641"/>
<evidence type="ECO:0000313" key="2">
    <source>
        <dbReference type="EMBL" id="CUK25580.1"/>
    </source>
</evidence>
<reference evidence="3" key="1">
    <citation type="submission" date="2015-09" db="EMBL/GenBank/DDBJ databases">
        <authorList>
            <person name="Rodrigo-Torres Lidia"/>
            <person name="Arahal R.David."/>
        </authorList>
    </citation>
    <scope>NUCLEOTIDE SEQUENCE [LARGE SCALE GENOMIC DNA]</scope>
    <source>
        <strain evidence="3">CECT 5114</strain>
    </source>
</reference>
<dbReference type="RefSeq" id="WP_058314556.1">
    <property type="nucleotide sequence ID" value="NZ_CYTO01000010.1"/>
</dbReference>
<name>A0A0P1IUH9_9RHOB</name>
<dbReference type="GO" id="GO:0019171">
    <property type="term" value="F:(3R)-hydroxyacyl-[acyl-carrier-protein] dehydratase activity"/>
    <property type="evidence" value="ECO:0007669"/>
    <property type="project" value="TreeGrafter"/>
</dbReference>
<dbReference type="InterPro" id="IPR002539">
    <property type="entry name" value="MaoC-like_dom"/>
</dbReference>
<dbReference type="PANTHER" id="PTHR43437:SF3">
    <property type="entry name" value="HYDROXYACYL-THIOESTER DEHYDRATASE TYPE 2, MITOCHONDRIAL"/>
    <property type="match status" value="1"/>
</dbReference>
<dbReference type="PANTHER" id="PTHR43437">
    <property type="entry name" value="HYDROXYACYL-THIOESTER DEHYDRATASE TYPE 2, MITOCHONDRIAL-RELATED"/>
    <property type="match status" value="1"/>
</dbReference>
<evidence type="ECO:0000259" key="1">
    <source>
        <dbReference type="Pfam" id="PF01575"/>
    </source>
</evidence>
<sequence length="118" mass="13428">MIDLEEFWIPTQSEFDRFAEVSGDDNAIHVNPAFATTTAFGRTVSHGMLIYTKIWGVLKHHMPQAQFVTQKLMFPNPAFAEEKLILKLIQKTPHVIEMRVTRMHDGAECLVGEAEILC</sequence>
<keyword evidence="3" id="KW-1185">Reference proteome</keyword>
<feature type="domain" description="MaoC-like" evidence="1">
    <location>
        <begin position="11"/>
        <end position="86"/>
    </location>
</feature>
<proteinExistence type="predicted"/>
<keyword evidence="2" id="KW-0456">Lyase</keyword>
<organism evidence="2 3">
    <name type="scientific">Cognatishimia activa</name>
    <dbReference type="NCBI Taxonomy" id="1715691"/>
    <lineage>
        <taxon>Bacteria</taxon>
        <taxon>Pseudomonadati</taxon>
        <taxon>Pseudomonadota</taxon>
        <taxon>Alphaproteobacteria</taxon>
        <taxon>Rhodobacterales</taxon>
        <taxon>Paracoccaceae</taxon>
        <taxon>Cognatishimia</taxon>
    </lineage>
</organism>
<dbReference type="InterPro" id="IPR050965">
    <property type="entry name" value="UPF0336/Enoyl-CoA_hydratase"/>
</dbReference>
<dbReference type="GO" id="GO:0006633">
    <property type="term" value="P:fatty acid biosynthetic process"/>
    <property type="evidence" value="ECO:0007669"/>
    <property type="project" value="TreeGrafter"/>
</dbReference>
<dbReference type="InterPro" id="IPR029069">
    <property type="entry name" value="HotDog_dom_sf"/>
</dbReference>
<dbReference type="EC" id="4.2.1.119" evidence="2"/>
<accession>A0A0P1IUH9</accession>
<dbReference type="Proteomes" id="UP000051184">
    <property type="component" value="Unassembled WGS sequence"/>
</dbReference>
<dbReference type="OrthoDB" id="4235906at2"/>
<gene>
    <name evidence="2" type="primary">phaJ_1</name>
    <name evidence="2" type="ORF">TA5114_01381</name>
</gene>
<dbReference type="EMBL" id="CYUE01000013">
    <property type="protein sequence ID" value="CUK25580.1"/>
    <property type="molecule type" value="Genomic_DNA"/>
</dbReference>
<evidence type="ECO:0000313" key="3">
    <source>
        <dbReference type="Proteomes" id="UP000051184"/>
    </source>
</evidence>
<protein>
    <submittedName>
        <fullName evidence="2">(R)-specific enoyl-CoA hydratase</fullName>
        <ecNumber evidence="2">4.2.1.119</ecNumber>
    </submittedName>
</protein>
<dbReference type="SUPFAM" id="SSF54637">
    <property type="entry name" value="Thioesterase/thiol ester dehydrase-isomerase"/>
    <property type="match status" value="1"/>
</dbReference>
<dbReference type="GO" id="GO:0018812">
    <property type="term" value="F:3-hydroxyacyl-CoA dehydratase activity"/>
    <property type="evidence" value="ECO:0007669"/>
    <property type="project" value="UniProtKB-EC"/>
</dbReference>
<dbReference type="AlphaFoldDB" id="A0A0P1IUH9"/>
<dbReference type="Pfam" id="PF01575">
    <property type="entry name" value="MaoC_dehydratas"/>
    <property type="match status" value="1"/>
</dbReference>